<proteinExistence type="predicted"/>
<keyword evidence="4 7" id="KW-0040">ANK repeat</keyword>
<dbReference type="GO" id="GO:2000304">
    <property type="term" value="P:positive regulation of ceramide biosynthetic process"/>
    <property type="evidence" value="ECO:0007669"/>
    <property type="project" value="TreeGrafter"/>
</dbReference>
<dbReference type="PROSITE" id="PS50088">
    <property type="entry name" value="ANK_REPEAT"/>
    <property type="match status" value="4"/>
</dbReference>
<protein>
    <recommendedName>
        <fullName evidence="1">phospholipase A2</fullName>
        <ecNumber evidence="1">3.1.1.4</ecNumber>
    </recommendedName>
</protein>
<dbReference type="Pfam" id="PF01734">
    <property type="entry name" value="Patatin"/>
    <property type="match status" value="1"/>
</dbReference>
<organism evidence="10">
    <name type="scientific">Timema californicum</name>
    <name type="common">California timema</name>
    <name type="synonym">Walking stick</name>
    <dbReference type="NCBI Taxonomy" id="61474"/>
    <lineage>
        <taxon>Eukaryota</taxon>
        <taxon>Metazoa</taxon>
        <taxon>Ecdysozoa</taxon>
        <taxon>Arthropoda</taxon>
        <taxon>Hexapoda</taxon>
        <taxon>Insecta</taxon>
        <taxon>Pterygota</taxon>
        <taxon>Neoptera</taxon>
        <taxon>Polyneoptera</taxon>
        <taxon>Phasmatodea</taxon>
        <taxon>Timematodea</taxon>
        <taxon>Timematoidea</taxon>
        <taxon>Timematidae</taxon>
        <taxon>Timema</taxon>
    </lineage>
</organism>
<dbReference type="InterPro" id="IPR016035">
    <property type="entry name" value="Acyl_Trfase/lysoPLipase"/>
</dbReference>
<feature type="repeat" description="ANK" evidence="7">
    <location>
        <begin position="318"/>
        <end position="350"/>
    </location>
</feature>
<evidence type="ECO:0000256" key="8">
    <source>
        <dbReference type="PROSITE-ProRule" id="PRU01161"/>
    </source>
</evidence>
<dbReference type="InterPro" id="IPR036770">
    <property type="entry name" value="Ankyrin_rpt-contain_sf"/>
</dbReference>
<keyword evidence="8" id="KW-0442">Lipid degradation</keyword>
<evidence type="ECO:0000256" key="3">
    <source>
        <dbReference type="ARBA" id="ARBA00022801"/>
    </source>
</evidence>
<keyword evidence="2" id="KW-0677">Repeat</keyword>
<dbReference type="Pfam" id="PF12796">
    <property type="entry name" value="Ank_2"/>
    <property type="match status" value="2"/>
</dbReference>
<evidence type="ECO:0000259" key="9">
    <source>
        <dbReference type="PROSITE" id="PS51635"/>
    </source>
</evidence>
<keyword evidence="3 8" id="KW-0378">Hydrolase</keyword>
<dbReference type="InterPro" id="IPR002110">
    <property type="entry name" value="Ankyrin_rpt"/>
</dbReference>
<evidence type="ECO:0000256" key="7">
    <source>
        <dbReference type="PROSITE-ProRule" id="PRU00023"/>
    </source>
</evidence>
<reference evidence="10" key="1">
    <citation type="submission" date="2020-11" db="EMBL/GenBank/DDBJ databases">
        <authorList>
            <person name="Tran Van P."/>
        </authorList>
    </citation>
    <scope>NUCLEOTIDE SEQUENCE</scope>
</reference>
<dbReference type="SUPFAM" id="SSF52151">
    <property type="entry name" value="FabD/lysophospholipase-like"/>
    <property type="match status" value="1"/>
</dbReference>
<evidence type="ECO:0000256" key="2">
    <source>
        <dbReference type="ARBA" id="ARBA00022737"/>
    </source>
</evidence>
<evidence type="ECO:0000313" key="10">
    <source>
        <dbReference type="EMBL" id="CAD7577437.1"/>
    </source>
</evidence>
<dbReference type="InterPro" id="IPR047148">
    <property type="entry name" value="PLPL9"/>
</dbReference>
<dbReference type="InterPro" id="IPR002641">
    <property type="entry name" value="PNPLA_dom"/>
</dbReference>
<feature type="active site" description="Nucleophile" evidence="8">
    <location>
        <position position="512"/>
    </location>
</feature>
<dbReference type="GO" id="GO:0005739">
    <property type="term" value="C:mitochondrion"/>
    <property type="evidence" value="ECO:0007669"/>
    <property type="project" value="TreeGrafter"/>
</dbReference>
<dbReference type="AlphaFoldDB" id="A0A7R9JEE0"/>
<dbReference type="CDD" id="cd07212">
    <property type="entry name" value="Pat_PNPLA9"/>
    <property type="match status" value="1"/>
</dbReference>
<dbReference type="PANTHER" id="PTHR24139">
    <property type="entry name" value="CALCIUM-INDEPENDENT PHOSPHOLIPASE A2"/>
    <property type="match status" value="1"/>
</dbReference>
<keyword evidence="5 8" id="KW-0443">Lipid metabolism</keyword>
<dbReference type="Gene3D" id="1.25.40.20">
    <property type="entry name" value="Ankyrin repeat-containing domain"/>
    <property type="match status" value="2"/>
</dbReference>
<dbReference type="GO" id="GO:0047499">
    <property type="term" value="F:calcium-independent phospholipase A2 activity"/>
    <property type="evidence" value="ECO:0007669"/>
    <property type="project" value="InterPro"/>
</dbReference>
<dbReference type="PROSITE" id="PS51635">
    <property type="entry name" value="PNPLA"/>
    <property type="match status" value="1"/>
</dbReference>
<feature type="repeat" description="ANK" evidence="7">
    <location>
        <begin position="158"/>
        <end position="190"/>
    </location>
</feature>
<accession>A0A7R9JEE0</accession>
<name>A0A7R9JEE0_TIMCA</name>
<feature type="domain" description="PNPLA" evidence="9">
    <location>
        <begin position="474"/>
        <end position="674"/>
    </location>
</feature>
<evidence type="ECO:0000256" key="6">
    <source>
        <dbReference type="ARBA" id="ARBA00023422"/>
    </source>
</evidence>
<dbReference type="GO" id="GO:0052816">
    <property type="term" value="F:long-chain fatty acyl-CoA hydrolase activity"/>
    <property type="evidence" value="ECO:0007669"/>
    <property type="project" value="TreeGrafter"/>
</dbReference>
<gene>
    <name evidence="10" type="ORF">TCMB3V08_LOCUS9988</name>
</gene>
<dbReference type="EMBL" id="OE185630">
    <property type="protein sequence ID" value="CAD7577437.1"/>
    <property type="molecule type" value="Genomic_DNA"/>
</dbReference>
<feature type="repeat" description="ANK" evidence="7">
    <location>
        <begin position="224"/>
        <end position="256"/>
    </location>
</feature>
<feature type="repeat" description="ANK" evidence="7">
    <location>
        <begin position="351"/>
        <end position="383"/>
    </location>
</feature>
<comment type="catalytic activity">
    <reaction evidence="6">
        <text>a 1,2-diacyl-sn-glycero-3-phosphocholine + H2O = a 1-acyl-sn-glycero-3-phosphocholine + a fatty acid + H(+)</text>
        <dbReference type="Rhea" id="RHEA:15801"/>
        <dbReference type="ChEBI" id="CHEBI:15377"/>
        <dbReference type="ChEBI" id="CHEBI:15378"/>
        <dbReference type="ChEBI" id="CHEBI:28868"/>
        <dbReference type="ChEBI" id="CHEBI:57643"/>
        <dbReference type="ChEBI" id="CHEBI:58168"/>
        <dbReference type="EC" id="3.1.1.4"/>
    </reaction>
    <physiologicalReaction direction="left-to-right" evidence="6">
        <dbReference type="Rhea" id="RHEA:15802"/>
    </physiologicalReaction>
</comment>
<dbReference type="SMART" id="SM00248">
    <property type="entry name" value="ANK"/>
    <property type="match status" value="6"/>
</dbReference>
<feature type="short sequence motif" description="GXGXXG" evidence="8">
    <location>
        <begin position="478"/>
        <end position="483"/>
    </location>
</feature>
<dbReference type="EC" id="3.1.1.4" evidence="1"/>
<evidence type="ECO:0000256" key="1">
    <source>
        <dbReference type="ARBA" id="ARBA00013278"/>
    </source>
</evidence>
<dbReference type="PANTHER" id="PTHR24139:SF34">
    <property type="entry name" value="85_88 KDA CALCIUM-INDEPENDENT PHOSPHOLIPASE A2"/>
    <property type="match status" value="1"/>
</dbReference>
<dbReference type="GO" id="GO:0016042">
    <property type="term" value="P:lipid catabolic process"/>
    <property type="evidence" value="ECO:0007669"/>
    <property type="project" value="UniProtKB-UniRule"/>
</dbReference>
<feature type="short sequence motif" description="GXSXG" evidence="8">
    <location>
        <begin position="510"/>
        <end position="514"/>
    </location>
</feature>
<feature type="short sequence motif" description="DGA/G" evidence="8">
    <location>
        <begin position="661"/>
        <end position="663"/>
    </location>
</feature>
<dbReference type="PROSITE" id="PS50297">
    <property type="entry name" value="ANK_REP_REGION"/>
    <property type="match status" value="3"/>
</dbReference>
<dbReference type="Gene3D" id="3.40.1090.10">
    <property type="entry name" value="Cytosolic phospholipase A2 catalytic domain"/>
    <property type="match status" value="1"/>
</dbReference>
<evidence type="ECO:0000256" key="5">
    <source>
        <dbReference type="ARBA" id="ARBA00023098"/>
    </source>
</evidence>
<feature type="active site" description="Proton acceptor" evidence="8">
    <location>
        <position position="661"/>
    </location>
</feature>
<evidence type="ECO:0000256" key="4">
    <source>
        <dbReference type="ARBA" id="ARBA00023043"/>
    </source>
</evidence>
<sequence length="908" mass="99593">MTSWLGSIGLSAGGLMLRNLLSSEPNPNKVLDVKSVQYSDRNVHCRDDALVLYISKNNTYEIVLQRPCTETLHQSFSLYRSKELSDAEIRFLQLKDKLPPLITIAKEVYNLNGIQKLCDILREHPSWTLAHLAAYFPLNDHFQDPLIISILNAPDENTGISPLQLAVKNGNLRTVQQILAAGASLEHLDYEANTVFHYAAATSKEIIQALSALSTKCLNLRNFKGYTPLHMACLADKPDCVKALLRAGADVNIAATEATSSPNNTPPGYVIDFLQDHPNKLYAQDMKFGGTPLHWSCSREVINTLVDMGCDIDSLNFDKRTALHVMVLRHRLDCVVALLSRGARADLGDKEGNTPLHLAAREGNTAVVQALIVFGADLSYRNNTGAMPRHCVNTGNDKLLYILHAVGAPRCPKEMQGCNPGCSGMEREFNGIPPATPPSASTRAIIDQMLTVSGMGVAQSAKKNTGRIKGGRLLCLDGGGIRGMILAEILLELEKKAGKSLVQCFDWIAGTSTGGILALGLAAGKTLKECLYIYFRMKDLAFVGARPYSSEPLENMLKECLGSDSVMATVTHPKVMITGVLADRKPVDLHLFRNYPSPSTLLIIEPNGLFRPPPLPEEQLMWRAARATGAAPSYFRFDSTIVTISQAHLSSNLRSFGRFLDGGLIANNPTLDAITEIHEYNLAMEATGKGAQACPLTLVVSLGTGLVPITQVTHISAVCRTENTIIKITALVSKTDLGTMAQYHLRANTYDTTLYKISPHLCKGGVRKNSQKICLNPHGHDLNPDISDGSETDYLKFSLCVCHQLKEIDVFRPESLWDTARLAMGMSSLGQLLVDQATASDGRVVDRARAWCSMIGVPYYRFTPQMSEDIAMDERSDEKLVNMLWETRAYTHANRHVLNELVALLNKD</sequence>
<dbReference type="SUPFAM" id="SSF48403">
    <property type="entry name" value="Ankyrin repeat"/>
    <property type="match status" value="1"/>
</dbReference>